<dbReference type="AlphaFoldDB" id="A0A9N9D133"/>
<reference evidence="1" key="1">
    <citation type="submission" date="2021-06" db="EMBL/GenBank/DDBJ databases">
        <authorList>
            <person name="Kallberg Y."/>
            <person name="Tangrot J."/>
            <person name="Rosling A."/>
        </authorList>
    </citation>
    <scope>NUCLEOTIDE SEQUENCE</scope>
    <source>
        <strain evidence="1">UK204</strain>
    </source>
</reference>
<accession>A0A9N9D133</accession>
<dbReference type="EMBL" id="CAJVPQ010003125">
    <property type="protein sequence ID" value="CAG8618761.1"/>
    <property type="molecule type" value="Genomic_DNA"/>
</dbReference>
<evidence type="ECO:0000313" key="1">
    <source>
        <dbReference type="EMBL" id="CAG8618761.1"/>
    </source>
</evidence>
<sequence>QMQNKQTNDTCKTVKQELEDISKTLTFLELSGSTMWYSAVAQP</sequence>
<proteinExistence type="predicted"/>
<dbReference type="Proteomes" id="UP000789570">
    <property type="component" value="Unassembled WGS sequence"/>
</dbReference>
<protein>
    <submittedName>
        <fullName evidence="1">5939_t:CDS:1</fullName>
    </submittedName>
</protein>
<evidence type="ECO:0000313" key="2">
    <source>
        <dbReference type="Proteomes" id="UP000789570"/>
    </source>
</evidence>
<organism evidence="1 2">
    <name type="scientific">Funneliformis caledonium</name>
    <dbReference type="NCBI Taxonomy" id="1117310"/>
    <lineage>
        <taxon>Eukaryota</taxon>
        <taxon>Fungi</taxon>
        <taxon>Fungi incertae sedis</taxon>
        <taxon>Mucoromycota</taxon>
        <taxon>Glomeromycotina</taxon>
        <taxon>Glomeromycetes</taxon>
        <taxon>Glomerales</taxon>
        <taxon>Glomeraceae</taxon>
        <taxon>Funneliformis</taxon>
    </lineage>
</organism>
<gene>
    <name evidence="1" type="ORF">FCALED_LOCUS9445</name>
</gene>
<comment type="caution">
    <text evidence="1">The sequence shown here is derived from an EMBL/GenBank/DDBJ whole genome shotgun (WGS) entry which is preliminary data.</text>
</comment>
<keyword evidence="2" id="KW-1185">Reference proteome</keyword>
<name>A0A9N9D133_9GLOM</name>
<feature type="non-terminal residue" evidence="1">
    <location>
        <position position="1"/>
    </location>
</feature>